<evidence type="ECO:0000256" key="2">
    <source>
        <dbReference type="ARBA" id="ARBA00004286"/>
    </source>
</evidence>
<feature type="domain" description="INTS8 TPR repeats" evidence="6">
    <location>
        <begin position="413"/>
        <end position="845"/>
    </location>
</feature>
<reference evidence="7 8" key="2">
    <citation type="submission" date="2018-11" db="EMBL/GenBank/DDBJ databases">
        <authorList>
            <consortium name="Pathogen Informatics"/>
        </authorList>
    </citation>
    <scope>NUCLEOTIDE SEQUENCE [LARGE SCALE GENOMIC DNA]</scope>
</reference>
<evidence type="ECO:0000313" key="7">
    <source>
        <dbReference type="EMBL" id="VDP09833.1"/>
    </source>
</evidence>
<evidence type="ECO:0000256" key="5">
    <source>
        <dbReference type="ARBA" id="ARBA00023242"/>
    </source>
</evidence>
<evidence type="ECO:0000259" key="6">
    <source>
        <dbReference type="Pfam" id="PF25756"/>
    </source>
</evidence>
<dbReference type="OrthoDB" id="64340at2759"/>
<keyword evidence="4" id="KW-0158">Chromosome</keyword>
<protein>
    <submittedName>
        <fullName evidence="9">Nuclear pore complex protein</fullName>
    </submittedName>
</protein>
<dbReference type="Proteomes" id="UP000270296">
    <property type="component" value="Unassembled WGS sequence"/>
</dbReference>
<keyword evidence="8" id="KW-1185">Reference proteome</keyword>
<dbReference type="PANTHER" id="PTHR13350">
    <property type="entry name" value="INTEGRATOR COMPLEX SUBUNIT 8"/>
    <property type="match status" value="1"/>
</dbReference>
<sequence>MDTLNFLYQNPLPNWIDFYLQPKKLVPHVLQKDAIPSDSDLICEFCEKADQEKANSAVQELLKGLLLTRRLLEELLLLTWHKQNFQEVLTEGKVADSLEPTQRFAALLLARWILHTVVCESFPQPPPKLTVSNPSAQIDPSQVMSEARTATLREIGPLCSESVELLEHVSQSESKLHNVAVVVEECFEFPDDGSEMVYFNGNRSTSLSAEDLRLQICYDLGAYYFCINECDRCQVLFRTFPIPLTKVIQTDCVRLHAEHYTMNEAEINGYQAALGIGPGQELIVESFDDLNFRQITDSILNDKVDGKLTLQGYQCQKGVADEEILPRAGCIGVQALQIIRSTCMPQEWELIIANLRRECKISSHDDLFKCLLDWNVPSSSLSEKGGTRDDVATAISSIESIEDIEPAFTKNWDISWQIMKSFDPEELKSLVLRFAKYRLSQHYTVPLTMQDTLMRLPRGVYHDVVELACCKVQQLANLGCMESASRMMDFCVKEIQPVIGEVSLDVRFEQMRFELVRWHELLRRSGDLEALSTLTQELALKVKSYISECKKMPDVDPNSEMSLLVSCFLLNTCDWEYIIKKCNDFRSRFMDFAKVLAAVCYNFTCSNKDVQSVGYEFFHIITPTLLSAGQIKRTASGAQQLVVREGSAHLLSKEQLTPMLKLIKEQTSITILLSFFAKLYNCRQSGASEIYSERNSLWPSTFADAQNIPEDYLKEVMTACLENAFLVNATNTAWLRTMAEFRFVCGDFSSAMQYYMQCLAAHTDYFSRPPSDSLLDTKMVSNMIKCCNSLRLFTVVALLCQLYTPTDYGQAVTAIQKEIVHDGSDIWYPFIWDVTLLEFLMSKYKSTSQSCTY</sequence>
<keyword evidence="5" id="KW-0539">Nucleus</keyword>
<proteinExistence type="inferred from homology"/>
<accession>A0A183IRV9</accession>
<comment type="similarity">
    <text evidence="3">Belongs to the Integrator subunit 8 family.</text>
</comment>
<comment type="subcellular location">
    <subcellularLocation>
        <location evidence="2">Chromosome</location>
    </subcellularLocation>
    <subcellularLocation>
        <location evidence="1">Nucleus</location>
    </subcellularLocation>
</comment>
<gene>
    <name evidence="7" type="ORF">SBAD_LOCUS6356</name>
</gene>
<dbReference type="Pfam" id="PF25756">
    <property type="entry name" value="TPR_INTS8"/>
    <property type="match status" value="1"/>
</dbReference>
<evidence type="ECO:0000256" key="3">
    <source>
        <dbReference type="ARBA" id="ARBA00007147"/>
    </source>
</evidence>
<dbReference type="GO" id="GO:0032039">
    <property type="term" value="C:integrator complex"/>
    <property type="evidence" value="ECO:0007669"/>
    <property type="project" value="TreeGrafter"/>
</dbReference>
<evidence type="ECO:0000313" key="8">
    <source>
        <dbReference type="Proteomes" id="UP000270296"/>
    </source>
</evidence>
<evidence type="ECO:0000313" key="9">
    <source>
        <dbReference type="WBParaSite" id="SBAD_0000660301-mRNA-1"/>
    </source>
</evidence>
<organism evidence="9">
    <name type="scientific">Soboliphyme baturini</name>
    <dbReference type="NCBI Taxonomy" id="241478"/>
    <lineage>
        <taxon>Eukaryota</taxon>
        <taxon>Metazoa</taxon>
        <taxon>Ecdysozoa</taxon>
        <taxon>Nematoda</taxon>
        <taxon>Enoplea</taxon>
        <taxon>Dorylaimia</taxon>
        <taxon>Dioctophymatida</taxon>
        <taxon>Dioctophymatoidea</taxon>
        <taxon>Soboliphymatidae</taxon>
        <taxon>Soboliphyme</taxon>
    </lineage>
</organism>
<dbReference type="AlphaFoldDB" id="A0A183IRV9"/>
<dbReference type="InterPro" id="IPR038751">
    <property type="entry name" value="INTS8"/>
</dbReference>
<dbReference type="GO" id="GO:0005694">
    <property type="term" value="C:chromosome"/>
    <property type="evidence" value="ECO:0007669"/>
    <property type="project" value="UniProtKB-SubCell"/>
</dbReference>
<dbReference type="WBParaSite" id="SBAD_0000660301-mRNA-1">
    <property type="protein sequence ID" value="SBAD_0000660301-mRNA-1"/>
    <property type="gene ID" value="SBAD_0000660301"/>
</dbReference>
<dbReference type="PANTHER" id="PTHR13350:SF1">
    <property type="entry name" value="INTEGRATOR COMPLEX SUBUNIT 8"/>
    <property type="match status" value="1"/>
</dbReference>
<reference evidence="9" key="1">
    <citation type="submission" date="2016-06" db="UniProtKB">
        <authorList>
            <consortium name="WormBaseParasite"/>
        </authorList>
    </citation>
    <scope>IDENTIFICATION</scope>
</reference>
<dbReference type="EMBL" id="UZAM01009683">
    <property type="protein sequence ID" value="VDP09833.1"/>
    <property type="molecule type" value="Genomic_DNA"/>
</dbReference>
<evidence type="ECO:0000256" key="1">
    <source>
        <dbReference type="ARBA" id="ARBA00004123"/>
    </source>
</evidence>
<name>A0A183IRV9_9BILA</name>
<evidence type="ECO:0000256" key="4">
    <source>
        <dbReference type="ARBA" id="ARBA00022454"/>
    </source>
</evidence>
<dbReference type="InterPro" id="IPR057980">
    <property type="entry name" value="TPR_INTS8"/>
</dbReference>
<dbReference type="GO" id="GO:0034472">
    <property type="term" value="P:snRNA 3'-end processing"/>
    <property type="evidence" value="ECO:0007669"/>
    <property type="project" value="InterPro"/>
</dbReference>